<evidence type="ECO:0000313" key="3">
    <source>
        <dbReference type="Proteomes" id="UP000294743"/>
    </source>
</evidence>
<protein>
    <submittedName>
        <fullName evidence="2">Uncharacterized protein</fullName>
    </submittedName>
</protein>
<sequence length="148" mass="17208">MKRLCSIVCVIALLIFTSSCALIEGEKMICSYKTNNYEVKYRGSNIIQVRISRQYIFEGDFEAKVEQKKEEIQAYEKKILRNPGITSEIVLDRAMVEHIITVELDGYDYVNDPFHLFDVTLTEDDVKDVEALRQRLVDQNFYCDPIVP</sequence>
<dbReference type="PROSITE" id="PS51257">
    <property type="entry name" value="PROKAR_LIPOPROTEIN"/>
    <property type="match status" value="1"/>
</dbReference>
<organism evidence="2 3">
    <name type="scientific">Breznakia blatticola</name>
    <dbReference type="NCBI Taxonomy" id="1754012"/>
    <lineage>
        <taxon>Bacteria</taxon>
        <taxon>Bacillati</taxon>
        <taxon>Bacillota</taxon>
        <taxon>Erysipelotrichia</taxon>
        <taxon>Erysipelotrichales</taxon>
        <taxon>Erysipelotrichaceae</taxon>
        <taxon>Breznakia</taxon>
    </lineage>
</organism>
<evidence type="ECO:0000313" key="2">
    <source>
        <dbReference type="EMBL" id="TDW10464.1"/>
    </source>
</evidence>
<evidence type="ECO:0000256" key="1">
    <source>
        <dbReference type="SAM" id="SignalP"/>
    </source>
</evidence>
<proteinExistence type="predicted"/>
<dbReference type="EMBL" id="SODD01000056">
    <property type="protein sequence ID" value="TDW10464.1"/>
    <property type="molecule type" value="Genomic_DNA"/>
</dbReference>
<name>A0A4R7Z8H2_9FIRM</name>
<dbReference type="AlphaFoldDB" id="A0A4R7Z8H2"/>
<feature type="chain" id="PRO_5020217007" evidence="1">
    <location>
        <begin position="22"/>
        <end position="148"/>
    </location>
</feature>
<reference evidence="2 3" key="1">
    <citation type="submission" date="2019-03" db="EMBL/GenBank/DDBJ databases">
        <title>Genomic Encyclopedia of Type Strains, Phase IV (KMG-IV): sequencing the most valuable type-strain genomes for metagenomic binning, comparative biology and taxonomic classification.</title>
        <authorList>
            <person name="Goeker M."/>
        </authorList>
    </citation>
    <scope>NUCLEOTIDE SEQUENCE [LARGE SCALE GENOMIC DNA]</scope>
    <source>
        <strain evidence="2 3">DSM 28867</strain>
    </source>
</reference>
<feature type="signal peptide" evidence="1">
    <location>
        <begin position="1"/>
        <end position="21"/>
    </location>
</feature>
<dbReference type="Proteomes" id="UP000294743">
    <property type="component" value="Unassembled WGS sequence"/>
</dbReference>
<keyword evidence="3" id="KW-1185">Reference proteome</keyword>
<comment type="caution">
    <text evidence="2">The sequence shown here is derived from an EMBL/GenBank/DDBJ whole genome shotgun (WGS) entry which is preliminary data.</text>
</comment>
<gene>
    <name evidence="2" type="ORF">EDD63_1565</name>
</gene>
<accession>A0A4R7Z8H2</accession>
<keyword evidence="1" id="KW-0732">Signal</keyword>